<dbReference type="HOGENOM" id="CLU_2507447_0_0_11"/>
<evidence type="ECO:0000313" key="1">
    <source>
        <dbReference type="EMBL" id="EOS51087.1"/>
    </source>
</evidence>
<accession>R9L5Q0</accession>
<keyword evidence="2" id="KW-1185">Reference proteome</keyword>
<dbReference type="EMBL" id="ASSY01000008">
    <property type="protein sequence ID" value="EOS51087.1"/>
    <property type="molecule type" value="Genomic_DNA"/>
</dbReference>
<dbReference type="RefSeq" id="WP_016309705.1">
    <property type="nucleotide sequence ID" value="NZ_KE159646.1"/>
</dbReference>
<dbReference type="Proteomes" id="UP000014204">
    <property type="component" value="Unassembled WGS sequence"/>
</dbReference>
<organism evidence="1 2">
    <name type="scientific">Adlercreutzia caecimuris B7</name>
    <dbReference type="NCBI Taxonomy" id="1235794"/>
    <lineage>
        <taxon>Bacteria</taxon>
        <taxon>Bacillati</taxon>
        <taxon>Actinomycetota</taxon>
        <taxon>Coriobacteriia</taxon>
        <taxon>Eggerthellales</taxon>
        <taxon>Eggerthellaceae</taxon>
        <taxon>Adlercreutzia</taxon>
    </lineage>
</organism>
<gene>
    <name evidence="1" type="ORF">C811_01505</name>
</gene>
<dbReference type="GeneID" id="82190990"/>
<comment type="caution">
    <text evidence="1">The sequence shown here is derived from an EMBL/GenBank/DDBJ whole genome shotgun (WGS) entry which is preliminary data.</text>
</comment>
<evidence type="ECO:0000313" key="2">
    <source>
        <dbReference type="Proteomes" id="UP000014204"/>
    </source>
</evidence>
<proteinExistence type="predicted"/>
<name>R9L5Q0_9ACTN</name>
<reference evidence="1 2" key="1">
    <citation type="submission" date="2013-04" db="EMBL/GenBank/DDBJ databases">
        <title>The Genome Sequence of Enterorhabdus caecimuris B7.</title>
        <authorList>
            <consortium name="The Broad Institute Genomics Platform"/>
            <consortium name="The Broad Institute Genome Sequencing Center for Infectious Disease"/>
            <person name="Earl A."/>
            <person name="Xavier R."/>
            <person name="Elson C."/>
            <person name="Duck W."/>
            <person name="Walker B."/>
            <person name="Young S."/>
            <person name="Zeng Q."/>
            <person name="Gargeya S."/>
            <person name="Fitzgerald M."/>
            <person name="Haas B."/>
            <person name="Abouelleil A."/>
            <person name="Allen A.W."/>
            <person name="Alvarado L."/>
            <person name="Arachchi H.M."/>
            <person name="Berlin A.M."/>
            <person name="Chapman S.B."/>
            <person name="Gainer-Dewar J."/>
            <person name="Goldberg J."/>
            <person name="Griggs A."/>
            <person name="Gujja S."/>
            <person name="Hansen M."/>
            <person name="Howarth C."/>
            <person name="Imamovic A."/>
            <person name="Ireland A."/>
            <person name="Larimer J."/>
            <person name="McCowan C."/>
            <person name="Murphy C."/>
            <person name="Pearson M."/>
            <person name="Poon T.W."/>
            <person name="Priest M."/>
            <person name="Roberts A."/>
            <person name="Saif S."/>
            <person name="Shea T."/>
            <person name="Sisk P."/>
            <person name="Sykes S."/>
            <person name="Wortman J."/>
            <person name="Nusbaum C."/>
            <person name="Birren B."/>
        </authorList>
    </citation>
    <scope>NUCLEOTIDE SEQUENCE [LARGE SCALE GENOMIC DNA]</scope>
    <source>
        <strain evidence="1 2">B7</strain>
    </source>
</reference>
<protein>
    <submittedName>
        <fullName evidence="1">Uncharacterized protein</fullName>
    </submittedName>
</protein>
<sequence length="85" mass="9397">MQYIVEFYDFDRSENTMTGPSYERTEIALSPLDAVIRCAQLADPEVTEISCSDGEVIASAMATGCCEFEFHLYVGDADVAFTLPE</sequence>
<dbReference type="AlphaFoldDB" id="R9L5Q0"/>